<dbReference type="eggNOG" id="ENOG5033ZZ3">
    <property type="taxonomic scope" value="Bacteria"/>
</dbReference>
<dbReference type="EMBL" id="CP000884">
    <property type="protein sequence ID" value="ABX36483.1"/>
    <property type="molecule type" value="Genomic_DNA"/>
</dbReference>
<keyword evidence="1" id="KW-0812">Transmembrane</keyword>
<dbReference type="Proteomes" id="UP000000784">
    <property type="component" value="Chromosome"/>
</dbReference>
<evidence type="ECO:0000313" key="2">
    <source>
        <dbReference type="EMBL" id="ABX36483.1"/>
    </source>
</evidence>
<gene>
    <name evidence="2" type="ordered locus">Daci_3852</name>
</gene>
<dbReference type="HOGENOM" id="CLU_136677_0_0_4"/>
<dbReference type="KEGG" id="dac:Daci_3852"/>
<sequence>MSPAGCGGSASAVPDYRKDAFCCTPEAIPCPKKIMKRLLKYLVWAFFAVIAVSLALWVPYGLTPKLIGTSISPRQVYRLEYYDASPLQRLFHMDMKLPGFVRLYRINPETLMEESKVVDLWINGQLYWYLNPPISTIQVGRDVVFEGIPPECTDCPPLTEKQIMP</sequence>
<feature type="transmembrane region" description="Helical" evidence="1">
    <location>
        <begin position="41"/>
        <end position="62"/>
    </location>
</feature>
<reference evidence="2 3" key="1">
    <citation type="journal article" date="2004" name="Appl. Environ. Microbiol.">
        <title>Mineralization of individual congeners of linear alkylbenzenesulfonate by defined pairs of heterotrophic bacteria.</title>
        <authorList>
            <person name="Schleheck D."/>
            <person name="Knepper T.P."/>
            <person name="Fischer K."/>
            <person name="Cook A.M."/>
        </authorList>
    </citation>
    <scope>NUCLEOTIDE SEQUENCE [LARGE SCALE GENOMIC DNA]</scope>
    <source>
        <strain evidence="3">DSM 14801 / SPH-1</strain>
    </source>
</reference>
<name>A9BLJ8_DELAS</name>
<evidence type="ECO:0000313" key="3">
    <source>
        <dbReference type="Proteomes" id="UP000000784"/>
    </source>
</evidence>
<protein>
    <submittedName>
        <fullName evidence="2">Uncharacterized protein</fullName>
    </submittedName>
</protein>
<evidence type="ECO:0000256" key="1">
    <source>
        <dbReference type="SAM" id="Phobius"/>
    </source>
</evidence>
<dbReference type="STRING" id="398578.Daci_3852"/>
<proteinExistence type="predicted"/>
<keyword evidence="1" id="KW-0472">Membrane</keyword>
<dbReference type="AlphaFoldDB" id="A9BLJ8"/>
<organism evidence="2 3">
    <name type="scientific">Delftia acidovorans (strain DSM 14801 / SPH-1)</name>
    <dbReference type="NCBI Taxonomy" id="398578"/>
    <lineage>
        <taxon>Bacteria</taxon>
        <taxon>Pseudomonadati</taxon>
        <taxon>Pseudomonadota</taxon>
        <taxon>Betaproteobacteria</taxon>
        <taxon>Burkholderiales</taxon>
        <taxon>Comamonadaceae</taxon>
        <taxon>Delftia</taxon>
    </lineage>
</organism>
<accession>A9BLJ8</accession>
<keyword evidence="3" id="KW-1185">Reference proteome</keyword>
<keyword evidence="1" id="KW-1133">Transmembrane helix</keyword>
<reference evidence="3" key="2">
    <citation type="submission" date="2007-11" db="EMBL/GenBank/DDBJ databases">
        <title>Complete sequence of Delftia acidovorans DSM 14801 / SPH-1.</title>
        <authorList>
            <person name="Copeland A."/>
            <person name="Lucas S."/>
            <person name="Lapidus A."/>
            <person name="Barry K."/>
            <person name="Glavina del Rio T."/>
            <person name="Dalin E."/>
            <person name="Tice H."/>
            <person name="Pitluck S."/>
            <person name="Lowry S."/>
            <person name="Clum A."/>
            <person name="Schmutz J."/>
            <person name="Larimer F."/>
            <person name="Land M."/>
            <person name="Hauser L."/>
            <person name="Kyrpides N."/>
            <person name="Kim E."/>
            <person name="Schleheck D."/>
            <person name="Richardson P."/>
        </authorList>
    </citation>
    <scope>NUCLEOTIDE SEQUENCE [LARGE SCALE GENOMIC DNA]</scope>
    <source>
        <strain evidence="3">DSM 14801 / SPH-1</strain>
    </source>
</reference>